<keyword evidence="5 10" id="KW-0479">Metal-binding</keyword>
<evidence type="ECO:0000256" key="2">
    <source>
        <dbReference type="ARBA" id="ARBA00011233"/>
    </source>
</evidence>
<evidence type="ECO:0000256" key="9">
    <source>
        <dbReference type="ARBA" id="ARBA00049340"/>
    </source>
</evidence>
<reference evidence="13 14" key="1">
    <citation type="journal article" date="2019" name="Int. J. Syst. Evol. Microbiol.">
        <title>The Global Catalogue of Microorganisms (GCM) 10K type strain sequencing project: providing services to taxonomists for standard genome sequencing and annotation.</title>
        <authorList>
            <consortium name="The Broad Institute Genomics Platform"/>
            <consortium name="The Broad Institute Genome Sequencing Center for Infectious Disease"/>
            <person name="Wu L."/>
            <person name="Ma J."/>
        </authorList>
    </citation>
    <scope>NUCLEOTIDE SEQUENCE [LARGE SCALE GENOMIC DNA]</scope>
    <source>
        <strain evidence="13 14">JCM 30072</strain>
    </source>
</reference>
<feature type="binding site" description="type 1 copper site" evidence="10">
    <location>
        <position position="187"/>
    </location>
    <ligand>
        <name>Cu cation</name>
        <dbReference type="ChEBI" id="CHEBI:23378"/>
        <label>1</label>
    </ligand>
</feature>
<dbReference type="Proteomes" id="UP001596445">
    <property type="component" value="Unassembled WGS sequence"/>
</dbReference>
<evidence type="ECO:0000256" key="4">
    <source>
        <dbReference type="ARBA" id="ARBA00017290"/>
    </source>
</evidence>
<feature type="binding site" description="type 1 copper site" evidence="10">
    <location>
        <position position="143"/>
    </location>
    <ligand>
        <name>Cu cation</name>
        <dbReference type="ChEBI" id="CHEBI:23378"/>
        <label>1</label>
    </ligand>
</feature>
<dbReference type="GeneID" id="76630444"/>
<name>A0ABD5W2K1_9EURY</name>
<sequence>MSEPPATKRRPFLTAIGAGSTAMVAGCTGPLSSSDNTDEPEQTPDSTEMQESLDNAAETDTDRIAADPRELPDPVDWDEPRHHEIEMTTTEETAEIEPGVTFDFMTFDGRVPGPMVRVRRGDTVELTLTNDESNSMPHNVDFHAVYGPGGGADDTTVAPGESATIEFKAMYPGSFVYHCAVPNMDQHISSGMFGAILVEPKDGLPEVDRELYFGQHEIYTKGSAGKEGHHEFDFDAMKNEEPTYVCLNGEAYAFTGNGYGPVTVDKGERIRIFHSNGGPNLISSWHGIGNVWGTFYRDGDVVSDPDRFVETAPVVPGSVAIAEIDTPVPGPIKLVDHALSRVVNKGMLGVIQVEGEDEPDIFNPDP</sequence>
<dbReference type="CDD" id="cd11020">
    <property type="entry name" value="CuRO_1_CuNIR"/>
    <property type="match status" value="1"/>
</dbReference>
<accession>A0ABD5W2K1</accession>
<comment type="cofactor">
    <cofactor evidence="10">
        <name>Cu(2+)</name>
        <dbReference type="ChEBI" id="CHEBI:29036"/>
    </cofactor>
</comment>
<dbReference type="InterPro" id="IPR001287">
    <property type="entry name" value="NO2-reductase_Cu"/>
</dbReference>
<dbReference type="EC" id="1.7.2.1" evidence="3"/>
<feature type="binding site" description="type 1 copper site" evidence="10">
    <location>
        <position position="337"/>
    </location>
    <ligand>
        <name>Cu cation</name>
        <dbReference type="ChEBI" id="CHEBI:23378"/>
        <label>1</label>
    </ligand>
</feature>
<keyword evidence="14" id="KW-1185">Reference proteome</keyword>
<keyword evidence="8 10" id="KW-0186">Copper</keyword>
<dbReference type="InterPro" id="IPR011707">
    <property type="entry name" value="Cu-oxidase-like_N"/>
</dbReference>
<dbReference type="CDD" id="cd04208">
    <property type="entry name" value="CuRO_2_CuNIR"/>
    <property type="match status" value="1"/>
</dbReference>
<evidence type="ECO:0000256" key="11">
    <source>
        <dbReference type="SAM" id="MobiDB-lite"/>
    </source>
</evidence>
<feature type="region of interest" description="Disordered" evidence="11">
    <location>
        <begin position="1"/>
        <end position="79"/>
    </location>
</feature>
<evidence type="ECO:0000256" key="5">
    <source>
        <dbReference type="ARBA" id="ARBA00022723"/>
    </source>
</evidence>
<dbReference type="Pfam" id="PF07732">
    <property type="entry name" value="Cu-oxidase_3"/>
    <property type="match status" value="1"/>
</dbReference>
<comment type="catalytic activity">
    <reaction evidence="9">
        <text>nitric oxide + Fe(III)-[cytochrome c] + H2O = Fe(II)-[cytochrome c] + nitrite + 2 H(+)</text>
        <dbReference type="Rhea" id="RHEA:15233"/>
        <dbReference type="Rhea" id="RHEA-COMP:10350"/>
        <dbReference type="Rhea" id="RHEA-COMP:14399"/>
        <dbReference type="ChEBI" id="CHEBI:15377"/>
        <dbReference type="ChEBI" id="CHEBI:15378"/>
        <dbReference type="ChEBI" id="CHEBI:16301"/>
        <dbReference type="ChEBI" id="CHEBI:16480"/>
        <dbReference type="ChEBI" id="CHEBI:29033"/>
        <dbReference type="ChEBI" id="CHEBI:29034"/>
        <dbReference type="EC" id="1.7.2.1"/>
    </reaction>
</comment>
<dbReference type="InterPro" id="IPR045087">
    <property type="entry name" value="Cu-oxidase_fam"/>
</dbReference>
<protein>
    <recommendedName>
        <fullName evidence="4">Copper-containing nitrite reductase</fullName>
        <ecNumber evidence="3">1.7.2.1</ecNumber>
    </recommendedName>
</protein>
<evidence type="ECO:0000256" key="10">
    <source>
        <dbReference type="PIRSR" id="PIRSR601287-1"/>
    </source>
</evidence>
<feature type="binding site" description="type 2 copper site" evidence="10">
    <location>
        <position position="138"/>
    </location>
    <ligand>
        <name>Cu cation</name>
        <dbReference type="ChEBI" id="CHEBI:23378"/>
        <label>2</label>
    </ligand>
</feature>
<feature type="binding site" description="type 1 copper site" evidence="10">
    <location>
        <position position="178"/>
    </location>
    <ligand>
        <name>Cu cation</name>
        <dbReference type="ChEBI" id="CHEBI:23378"/>
        <label>1</label>
    </ligand>
</feature>
<evidence type="ECO:0000256" key="7">
    <source>
        <dbReference type="ARBA" id="ARBA00023002"/>
    </source>
</evidence>
<feature type="binding site" description="type 1 copper site" evidence="10">
    <location>
        <position position="179"/>
    </location>
    <ligand>
        <name>Cu cation</name>
        <dbReference type="ChEBI" id="CHEBI:23378"/>
        <label>1</label>
    </ligand>
</feature>
<dbReference type="AlphaFoldDB" id="A0ABD5W2K1"/>
<dbReference type="EMBL" id="JBHSZI010000001">
    <property type="protein sequence ID" value="MFC7058451.1"/>
    <property type="molecule type" value="Genomic_DNA"/>
</dbReference>
<evidence type="ECO:0000256" key="3">
    <source>
        <dbReference type="ARBA" id="ARBA00011882"/>
    </source>
</evidence>
<dbReference type="FunFam" id="2.60.40.420:FF:000093">
    <property type="entry name" value="Copper-containing nitrite reductase"/>
    <property type="match status" value="1"/>
</dbReference>
<organism evidence="13 14">
    <name type="scientific">Halovenus salina</name>
    <dbReference type="NCBI Taxonomy" id="1510225"/>
    <lineage>
        <taxon>Archaea</taxon>
        <taxon>Methanobacteriati</taxon>
        <taxon>Methanobacteriota</taxon>
        <taxon>Stenosarchaea group</taxon>
        <taxon>Halobacteria</taxon>
        <taxon>Halobacteriales</taxon>
        <taxon>Haloarculaceae</taxon>
        <taxon>Halovenus</taxon>
    </lineage>
</organism>
<gene>
    <name evidence="13" type="primary">nirK</name>
    <name evidence="13" type="ORF">ACFQQG_10005</name>
</gene>
<keyword evidence="7 13" id="KW-0560">Oxidoreductase</keyword>
<dbReference type="NCBIfam" id="TIGR02376">
    <property type="entry name" value="Cu_nitrite_red"/>
    <property type="match status" value="1"/>
</dbReference>
<evidence type="ECO:0000313" key="14">
    <source>
        <dbReference type="Proteomes" id="UP001596445"/>
    </source>
</evidence>
<dbReference type="GO" id="GO:0050421">
    <property type="term" value="F:nitrite reductase (NO-forming) activity"/>
    <property type="evidence" value="ECO:0007669"/>
    <property type="project" value="UniProtKB-EC"/>
</dbReference>
<feature type="compositionally biased region" description="Basic and acidic residues" evidence="11">
    <location>
        <begin position="60"/>
        <end position="79"/>
    </location>
</feature>
<proteinExistence type="predicted"/>
<keyword evidence="6" id="KW-0677">Repeat</keyword>
<dbReference type="RefSeq" id="WP_267161148.1">
    <property type="nucleotide sequence ID" value="NZ_CP112972.1"/>
</dbReference>
<comment type="cofactor">
    <cofactor evidence="1 10">
        <name>Cu(+)</name>
        <dbReference type="ChEBI" id="CHEBI:49552"/>
    </cofactor>
</comment>
<dbReference type="PANTHER" id="PTHR11709">
    <property type="entry name" value="MULTI-COPPER OXIDASE"/>
    <property type="match status" value="1"/>
</dbReference>
<dbReference type="GO" id="GO:0046872">
    <property type="term" value="F:metal ion binding"/>
    <property type="evidence" value="ECO:0007669"/>
    <property type="project" value="UniProtKB-KW"/>
</dbReference>
<dbReference type="InterPro" id="IPR008972">
    <property type="entry name" value="Cupredoxin"/>
</dbReference>
<comment type="caution">
    <text evidence="13">The sequence shown here is derived from an EMBL/GenBank/DDBJ whole genome shotgun (WGS) entry which is preliminary data.</text>
</comment>
<evidence type="ECO:0000256" key="6">
    <source>
        <dbReference type="ARBA" id="ARBA00022737"/>
    </source>
</evidence>
<feature type="compositionally biased region" description="Polar residues" evidence="11">
    <location>
        <begin position="43"/>
        <end position="53"/>
    </location>
</feature>
<evidence type="ECO:0000259" key="12">
    <source>
        <dbReference type="Pfam" id="PF07732"/>
    </source>
</evidence>
<feature type="binding site" description="type 1 copper site" evidence="10">
    <location>
        <position position="192"/>
    </location>
    <ligand>
        <name>Cu cation</name>
        <dbReference type="ChEBI" id="CHEBI:23378"/>
        <label>1</label>
    </ligand>
</feature>
<feature type="domain" description="Plastocyanin-like" evidence="12">
    <location>
        <begin position="90"/>
        <end position="202"/>
    </location>
</feature>
<evidence type="ECO:0000256" key="1">
    <source>
        <dbReference type="ARBA" id="ARBA00001960"/>
    </source>
</evidence>
<evidence type="ECO:0000313" key="13">
    <source>
        <dbReference type="EMBL" id="MFC7058451.1"/>
    </source>
</evidence>
<dbReference type="PRINTS" id="PR00695">
    <property type="entry name" value="CUNO2RDTASE"/>
</dbReference>
<comment type="subunit">
    <text evidence="2">Homotrimer.</text>
</comment>
<dbReference type="SUPFAM" id="SSF49503">
    <property type="entry name" value="Cupredoxins"/>
    <property type="match status" value="2"/>
</dbReference>
<evidence type="ECO:0000256" key="8">
    <source>
        <dbReference type="ARBA" id="ARBA00023008"/>
    </source>
</evidence>
<dbReference type="Gene3D" id="2.60.40.420">
    <property type="entry name" value="Cupredoxins - blue copper proteins"/>
    <property type="match status" value="2"/>
</dbReference>
<dbReference type="PANTHER" id="PTHR11709:SF394">
    <property type="entry name" value="FI03373P-RELATED"/>
    <property type="match status" value="1"/>
</dbReference>